<keyword evidence="5" id="KW-0274">FAD</keyword>
<dbReference type="InterPro" id="IPR016167">
    <property type="entry name" value="FAD-bd_PCMH_sub1"/>
</dbReference>
<dbReference type="EMBL" id="JAMZMK010009297">
    <property type="protein sequence ID" value="KAI7736363.1"/>
    <property type="molecule type" value="Genomic_DNA"/>
</dbReference>
<organism evidence="9 10">
    <name type="scientific">Ambrosia artemisiifolia</name>
    <name type="common">Common ragweed</name>
    <dbReference type="NCBI Taxonomy" id="4212"/>
    <lineage>
        <taxon>Eukaryota</taxon>
        <taxon>Viridiplantae</taxon>
        <taxon>Streptophyta</taxon>
        <taxon>Embryophyta</taxon>
        <taxon>Tracheophyta</taxon>
        <taxon>Spermatophyta</taxon>
        <taxon>Magnoliopsida</taxon>
        <taxon>eudicotyledons</taxon>
        <taxon>Gunneridae</taxon>
        <taxon>Pentapetalae</taxon>
        <taxon>asterids</taxon>
        <taxon>campanulids</taxon>
        <taxon>Asterales</taxon>
        <taxon>Asteraceae</taxon>
        <taxon>Asteroideae</taxon>
        <taxon>Heliantheae alliance</taxon>
        <taxon>Heliantheae</taxon>
        <taxon>Ambrosia</taxon>
    </lineage>
</organism>
<dbReference type="InterPro" id="IPR016169">
    <property type="entry name" value="FAD-bd_PCMH_sub2"/>
</dbReference>
<dbReference type="InterPro" id="IPR036318">
    <property type="entry name" value="FAD-bd_PCMH-like_sf"/>
</dbReference>
<evidence type="ECO:0000313" key="9">
    <source>
        <dbReference type="EMBL" id="KAI7736363.1"/>
    </source>
</evidence>
<dbReference type="Gene3D" id="3.40.462.20">
    <property type="match status" value="1"/>
</dbReference>
<dbReference type="InterPro" id="IPR006094">
    <property type="entry name" value="Oxid_FAD_bind_N"/>
</dbReference>
<keyword evidence="4" id="KW-0732">Signal</keyword>
<dbReference type="Pfam" id="PF01565">
    <property type="entry name" value="FAD_binding_4"/>
    <property type="match status" value="1"/>
</dbReference>
<keyword evidence="6" id="KW-1015">Disulfide bond</keyword>
<dbReference type="InterPro" id="IPR016166">
    <property type="entry name" value="FAD-bd_PCMH"/>
</dbReference>
<dbReference type="FunFam" id="3.30.43.10:FF:000004">
    <property type="entry name" value="Berberine bridge enzyme-like 15"/>
    <property type="match status" value="1"/>
</dbReference>
<gene>
    <name evidence="9" type="ORF">M8C21_033234</name>
</gene>
<keyword evidence="10" id="KW-1185">Reference proteome</keyword>
<evidence type="ECO:0000256" key="2">
    <source>
        <dbReference type="ARBA" id="ARBA00005466"/>
    </source>
</evidence>
<dbReference type="InterPro" id="IPR012951">
    <property type="entry name" value="BBE"/>
</dbReference>
<protein>
    <recommendedName>
        <fullName evidence="8">FAD-binding PCMH-type domain-containing protein</fullName>
    </recommendedName>
</protein>
<dbReference type="AlphaFoldDB" id="A0AAD5GDN9"/>
<comment type="cofactor">
    <cofactor evidence="1">
        <name>FAD</name>
        <dbReference type="ChEBI" id="CHEBI:57692"/>
    </cofactor>
</comment>
<evidence type="ECO:0000259" key="8">
    <source>
        <dbReference type="PROSITE" id="PS51387"/>
    </source>
</evidence>
<keyword evidence="7" id="KW-0325">Glycoprotein</keyword>
<evidence type="ECO:0000256" key="4">
    <source>
        <dbReference type="ARBA" id="ARBA00022729"/>
    </source>
</evidence>
<comment type="caution">
    <text evidence="9">The sequence shown here is derived from an EMBL/GenBank/DDBJ whole genome shotgun (WGS) entry which is preliminary data.</text>
</comment>
<accession>A0AAD5GDN9</accession>
<evidence type="ECO:0000256" key="1">
    <source>
        <dbReference type="ARBA" id="ARBA00001974"/>
    </source>
</evidence>
<keyword evidence="3" id="KW-0285">Flavoprotein</keyword>
<dbReference type="GO" id="GO:0071949">
    <property type="term" value="F:FAD binding"/>
    <property type="evidence" value="ECO:0007669"/>
    <property type="project" value="InterPro"/>
</dbReference>
<sequence length="528" mass="59822">MSSDQTHKIYASFFQCLQQISGEPDPNISSILYSSTINAASYTTVLQSHIRNRRFNNVSTPKPTLIITPTKESHVQAVVICAKKLGVHLLIRSGGHDYNGLSYVSHEKTFILLDMYNLHNVSVDISTETAVVEAGAHLGELYYRIGEKSKVHGFPAGVCPTVGVGGHISGGGYGTMIRKYGLSVDHVVDARIVDAEGRVLDRKSMGEDLFWAIRGGGGASFCIVLSYTLKLVHVPKINTVFRIKKTIEENAVDLVYKWQFVAPTTDRDLFLRVILMPETVNNKKTVQATFIAHFLGDSNKLLKIMNKSFQELKVKKDDCLEVSWVESALFWANMDHKTPHEVLLDRHLYTAQYLLRKTDYVQTLIPKHGWESIFNKLVELGKCGFYLNPYGGIMEEIKADATPCPHRAGNLFKIQYWLNYSEDDPELHEKYLNQTRVLHEFMTKFVSKNPRGVFLNYRDLDNIGVMVQTVESGYNTGRVYGEKYFMGNFDRLVKVKTAVDPDNFFRFAQSIPTLPKTLRADVRPFSRI</sequence>
<dbReference type="Gene3D" id="3.30.43.10">
    <property type="entry name" value="Uridine Diphospho-n-acetylenolpyruvylglucosamine Reductase, domain 2"/>
    <property type="match status" value="1"/>
</dbReference>
<feature type="domain" description="FAD-binding PCMH-type" evidence="8">
    <location>
        <begin position="59"/>
        <end position="234"/>
    </location>
</feature>
<evidence type="ECO:0000313" key="10">
    <source>
        <dbReference type="Proteomes" id="UP001206925"/>
    </source>
</evidence>
<evidence type="ECO:0000256" key="6">
    <source>
        <dbReference type="ARBA" id="ARBA00023157"/>
    </source>
</evidence>
<dbReference type="GO" id="GO:0016491">
    <property type="term" value="F:oxidoreductase activity"/>
    <property type="evidence" value="ECO:0007669"/>
    <property type="project" value="InterPro"/>
</dbReference>
<dbReference type="Gene3D" id="3.30.465.10">
    <property type="match status" value="1"/>
</dbReference>
<evidence type="ECO:0000256" key="5">
    <source>
        <dbReference type="ARBA" id="ARBA00022827"/>
    </source>
</evidence>
<comment type="similarity">
    <text evidence="2">Belongs to the oxygen-dependent FAD-linked oxidoreductase family.</text>
</comment>
<dbReference type="PROSITE" id="PS51387">
    <property type="entry name" value="FAD_PCMH"/>
    <property type="match status" value="1"/>
</dbReference>
<dbReference type="SUPFAM" id="SSF56176">
    <property type="entry name" value="FAD-binding/transporter-associated domain-like"/>
    <property type="match status" value="1"/>
</dbReference>
<dbReference type="PANTHER" id="PTHR32448">
    <property type="entry name" value="OS08G0158400 PROTEIN"/>
    <property type="match status" value="1"/>
</dbReference>
<proteinExistence type="inferred from homology"/>
<name>A0AAD5GDN9_AMBAR</name>
<reference evidence="9" key="1">
    <citation type="submission" date="2022-06" db="EMBL/GenBank/DDBJ databases">
        <title>Uncovering the hologenomic basis of an extraordinary plant invasion.</title>
        <authorList>
            <person name="Bieker V.C."/>
            <person name="Martin M.D."/>
            <person name="Gilbert T."/>
            <person name="Hodgins K."/>
            <person name="Battlay P."/>
            <person name="Petersen B."/>
            <person name="Wilson J."/>
        </authorList>
    </citation>
    <scope>NUCLEOTIDE SEQUENCE</scope>
    <source>
        <strain evidence="9">AA19_3_7</strain>
        <tissue evidence="9">Leaf</tissue>
    </source>
</reference>
<evidence type="ECO:0000256" key="3">
    <source>
        <dbReference type="ARBA" id="ARBA00022630"/>
    </source>
</evidence>
<evidence type="ECO:0000256" key="7">
    <source>
        <dbReference type="ARBA" id="ARBA00023180"/>
    </source>
</evidence>
<dbReference type="Pfam" id="PF08031">
    <property type="entry name" value="BBE"/>
    <property type="match status" value="1"/>
</dbReference>
<dbReference type="Proteomes" id="UP001206925">
    <property type="component" value="Unassembled WGS sequence"/>
</dbReference>